<dbReference type="Pfam" id="PF02458">
    <property type="entry name" value="Transferase"/>
    <property type="match status" value="1"/>
</dbReference>
<comment type="caution">
    <text evidence="3">The sequence shown here is derived from an EMBL/GenBank/DDBJ whole genome shotgun (WGS) entry which is preliminary data.</text>
</comment>
<evidence type="ECO:0000256" key="1">
    <source>
        <dbReference type="ARBA" id="ARBA00022679"/>
    </source>
</evidence>
<proteinExistence type="predicted"/>
<organism evidence="3 4">
    <name type="scientific">Castilleja foliolosa</name>
    <dbReference type="NCBI Taxonomy" id="1961234"/>
    <lineage>
        <taxon>Eukaryota</taxon>
        <taxon>Viridiplantae</taxon>
        <taxon>Streptophyta</taxon>
        <taxon>Embryophyta</taxon>
        <taxon>Tracheophyta</taxon>
        <taxon>Spermatophyta</taxon>
        <taxon>Magnoliopsida</taxon>
        <taxon>eudicotyledons</taxon>
        <taxon>Gunneridae</taxon>
        <taxon>Pentapetalae</taxon>
        <taxon>asterids</taxon>
        <taxon>lamiids</taxon>
        <taxon>Lamiales</taxon>
        <taxon>Orobanchaceae</taxon>
        <taxon>Pedicularideae</taxon>
        <taxon>Castillejinae</taxon>
        <taxon>Castilleja</taxon>
    </lineage>
</organism>
<dbReference type="Proteomes" id="UP001632038">
    <property type="component" value="Unassembled WGS sequence"/>
</dbReference>
<dbReference type="SUPFAM" id="SSF52777">
    <property type="entry name" value="CoA-dependent acyltransferases"/>
    <property type="match status" value="1"/>
</dbReference>
<dbReference type="InterPro" id="IPR051504">
    <property type="entry name" value="Plant_metabolite_acyltrans"/>
</dbReference>
<keyword evidence="4" id="KW-1185">Reference proteome</keyword>
<gene>
    <name evidence="3" type="ORF">CASFOL_038473</name>
</gene>
<evidence type="ECO:0000256" key="2">
    <source>
        <dbReference type="ARBA" id="ARBA00023315"/>
    </source>
</evidence>
<protein>
    <submittedName>
        <fullName evidence="3">Uncharacterized protein</fullName>
    </submittedName>
</protein>
<dbReference type="AlphaFoldDB" id="A0ABD3BN42"/>
<evidence type="ECO:0000313" key="3">
    <source>
        <dbReference type="EMBL" id="KAL3618152.1"/>
    </source>
</evidence>
<dbReference type="InterPro" id="IPR023213">
    <property type="entry name" value="CAT-like_dom_sf"/>
</dbReference>
<accession>A0ABD3BN42</accession>
<evidence type="ECO:0000313" key="4">
    <source>
        <dbReference type="Proteomes" id="UP001632038"/>
    </source>
</evidence>
<sequence>MAINTVQQCQIAPSSGAPTEQLLKLLHFDMLWLLASPLKVLVFYDLSCSESHFLDTVVPSLKNSLSLSLKHFPSLAGKILIPHNSILVSRYVAGEDSVSMTIVVSNTDFEKATAYYSREADEVHSLVSPHLPADSSTIKLLAIQVTLFPNQGVSIGLTTHHSSCDGPAFTFFMKAWASINKFNGDESRLLAAGEECLPFYDRDVVPNGDRLADECWSHIKMLMPTATTTTTLHPMVSTRQRTFHATFVLSEAELQILKSFVLHKKPDMVRVSSFSVACAHLWTCLVKAAAAADAGEEVADDEPEYLSFPVDCRGRFSPPMPKNYFGNCILTVVTESTNGTLRGNNGLLSAAEMIGEAIRKTVDSDMSIMDGYTKSVIEFLRLRGERMIVVGGSPRLDFYGVDYGWGGPIKFETVLGRDKLELFFLSKSRMYRGGMEIGVVMSKVRMDAFAAVFDRGIIEAKESLWSKM</sequence>
<dbReference type="Gene3D" id="3.30.559.10">
    <property type="entry name" value="Chloramphenicol acetyltransferase-like domain"/>
    <property type="match status" value="2"/>
</dbReference>
<dbReference type="PANTHER" id="PTHR31625">
    <property type="match status" value="1"/>
</dbReference>
<keyword evidence="1" id="KW-0808">Transferase</keyword>
<dbReference type="EMBL" id="JAVIJP010000081">
    <property type="protein sequence ID" value="KAL3618152.1"/>
    <property type="molecule type" value="Genomic_DNA"/>
</dbReference>
<dbReference type="GO" id="GO:0016747">
    <property type="term" value="F:acyltransferase activity, transferring groups other than amino-acyl groups"/>
    <property type="evidence" value="ECO:0007669"/>
    <property type="project" value="UniProtKB-ARBA"/>
</dbReference>
<reference evidence="4" key="1">
    <citation type="journal article" date="2024" name="IScience">
        <title>Strigolactones Initiate the Formation of Haustorium-like Structures in Castilleja.</title>
        <authorList>
            <person name="Buerger M."/>
            <person name="Peterson D."/>
            <person name="Chory J."/>
        </authorList>
    </citation>
    <scope>NUCLEOTIDE SEQUENCE [LARGE SCALE GENOMIC DNA]</scope>
</reference>
<name>A0ABD3BN42_9LAMI</name>
<keyword evidence="2" id="KW-0012">Acyltransferase</keyword>